<proteinExistence type="predicted"/>
<feature type="non-terminal residue" evidence="1">
    <location>
        <position position="34"/>
    </location>
</feature>
<sequence>MKTSQFTRWIAQLSSLSPEQREQLKACLSAPGSL</sequence>
<reference evidence="1 2" key="1">
    <citation type="submission" date="2019-03" db="EMBL/GenBank/DDBJ databases">
        <title>Genomic Encyclopedia of Type Strains, Phase IV (KMG-IV): sequencing the most valuable type-strain genomes for metagenomic binning, comparative biology and taxonomic classification.</title>
        <authorList>
            <person name="Goeker M."/>
        </authorList>
    </citation>
    <scope>NUCLEOTIDE SEQUENCE [LARGE SCALE GENOMIC DNA]</scope>
    <source>
        <strain evidence="1 2">DSM 2286</strain>
    </source>
</reference>
<protein>
    <submittedName>
        <fullName evidence="1">Uncharacterized protein</fullName>
    </submittedName>
</protein>
<comment type="caution">
    <text evidence="1">The sequence shown here is derived from an EMBL/GenBank/DDBJ whole genome shotgun (WGS) entry which is preliminary data.</text>
</comment>
<dbReference type="EMBL" id="SMMU01000017">
    <property type="protein sequence ID" value="TCL29477.1"/>
    <property type="molecule type" value="Genomic_DNA"/>
</dbReference>
<name>A0A4R1PJ16_9GAMM</name>
<organism evidence="1 2">
    <name type="scientific">Azotobacter chroococcum</name>
    <dbReference type="NCBI Taxonomy" id="353"/>
    <lineage>
        <taxon>Bacteria</taxon>
        <taxon>Pseudomonadati</taxon>
        <taxon>Pseudomonadota</taxon>
        <taxon>Gammaproteobacteria</taxon>
        <taxon>Pseudomonadales</taxon>
        <taxon>Pseudomonadaceae</taxon>
        <taxon>Azotobacter</taxon>
    </lineage>
</organism>
<evidence type="ECO:0000313" key="1">
    <source>
        <dbReference type="EMBL" id="TCL29477.1"/>
    </source>
</evidence>
<dbReference type="Proteomes" id="UP000295169">
    <property type="component" value="Unassembled WGS sequence"/>
</dbReference>
<accession>A0A4R1PJ16</accession>
<gene>
    <name evidence="1" type="ORF">EV691_1171</name>
</gene>
<dbReference type="AlphaFoldDB" id="A0A4R1PJ16"/>
<evidence type="ECO:0000313" key="2">
    <source>
        <dbReference type="Proteomes" id="UP000295169"/>
    </source>
</evidence>